<dbReference type="PANTHER" id="PTHR47260">
    <property type="entry name" value="UPF0644 PROTEIN PB2B4.06"/>
    <property type="match status" value="1"/>
</dbReference>
<dbReference type="GO" id="GO:0016790">
    <property type="term" value="F:thiolester hydrolase activity"/>
    <property type="evidence" value="ECO:0007669"/>
    <property type="project" value="UniProtKB-ARBA"/>
</dbReference>
<dbReference type="InterPro" id="IPR029069">
    <property type="entry name" value="HotDog_dom_sf"/>
</dbReference>
<dbReference type="PANTHER" id="PTHR47260:SF3">
    <property type="entry name" value="THIOESTERASE FAMILY PROTEIN (AFU_ORTHOLOGUE AFUA_7G03960)"/>
    <property type="match status" value="1"/>
</dbReference>
<dbReference type="KEGG" id="spzr:G5C33_13945"/>
<feature type="domain" description="Thioesterase" evidence="1">
    <location>
        <begin position="51"/>
        <end position="124"/>
    </location>
</feature>
<reference evidence="2 3" key="1">
    <citation type="submission" date="2020-02" db="EMBL/GenBank/DDBJ databases">
        <authorList>
            <person name="Zheng R.K."/>
            <person name="Sun C.M."/>
        </authorList>
    </citation>
    <scope>NUCLEOTIDE SEQUENCE [LARGE SCALE GENOMIC DNA]</scope>
    <source>
        <strain evidence="3">zrk23</strain>
    </source>
</reference>
<proteinExistence type="predicted"/>
<dbReference type="InterPro" id="IPR052061">
    <property type="entry name" value="PTE-AB_protein"/>
</dbReference>
<dbReference type="InterPro" id="IPR006683">
    <property type="entry name" value="Thioestr_dom"/>
</dbReference>
<sequence>MEPAQLEADGWRKFDPPGFSGSVGPYWRRGSGDTLEIGIVAGEHISNRHIGSVHGGALMTFCDVAFGVAVVEALGHARCATTQLQVQFASLAKMGEFVVARPEIVHRTSRMLFMRGLVGSESRTVASAEGIWSVLRAPGEDASKG</sequence>
<evidence type="ECO:0000259" key="1">
    <source>
        <dbReference type="Pfam" id="PF03061"/>
    </source>
</evidence>
<dbReference type="Proteomes" id="UP000501568">
    <property type="component" value="Chromosome"/>
</dbReference>
<dbReference type="Pfam" id="PF03061">
    <property type="entry name" value="4HBT"/>
    <property type="match status" value="1"/>
</dbReference>
<dbReference type="SUPFAM" id="SSF54637">
    <property type="entry name" value="Thioesterase/thiol ester dehydrase-isomerase"/>
    <property type="match status" value="1"/>
</dbReference>
<evidence type="ECO:0000313" key="3">
    <source>
        <dbReference type="Proteomes" id="UP000501568"/>
    </source>
</evidence>
<dbReference type="CDD" id="cd03443">
    <property type="entry name" value="PaaI_thioesterase"/>
    <property type="match status" value="1"/>
</dbReference>
<accession>A0A6G6Y788</accession>
<evidence type="ECO:0000313" key="2">
    <source>
        <dbReference type="EMBL" id="QIG80780.1"/>
    </source>
</evidence>
<dbReference type="AlphaFoldDB" id="A0A6G6Y788"/>
<keyword evidence="3" id="KW-1185">Reference proteome</keyword>
<gene>
    <name evidence="2" type="ORF">G5C33_13945</name>
</gene>
<protein>
    <submittedName>
        <fullName evidence="2">PaaI family thioesterase</fullName>
    </submittedName>
</protein>
<name>A0A6G6Y788_9SPHN</name>
<dbReference type="Gene3D" id="3.10.129.10">
    <property type="entry name" value="Hotdog Thioesterase"/>
    <property type="match status" value="1"/>
</dbReference>
<dbReference type="EMBL" id="CP049109">
    <property type="protein sequence ID" value="QIG80780.1"/>
    <property type="molecule type" value="Genomic_DNA"/>
</dbReference>
<organism evidence="2 3">
    <name type="scientific">Stakelama tenebrarum</name>
    <dbReference type="NCBI Taxonomy" id="2711215"/>
    <lineage>
        <taxon>Bacteria</taxon>
        <taxon>Pseudomonadati</taxon>
        <taxon>Pseudomonadota</taxon>
        <taxon>Alphaproteobacteria</taxon>
        <taxon>Sphingomonadales</taxon>
        <taxon>Sphingomonadaceae</taxon>
        <taxon>Stakelama</taxon>
    </lineage>
</organism>
<dbReference type="RefSeq" id="WP_165327788.1">
    <property type="nucleotide sequence ID" value="NZ_CP049109.1"/>
</dbReference>